<name>A0A1I7I9M8_9BURK</name>
<protein>
    <submittedName>
        <fullName evidence="2">Uncharacterized protein</fullName>
    </submittedName>
</protein>
<dbReference type="Proteomes" id="UP000199391">
    <property type="component" value="Unassembled WGS sequence"/>
</dbReference>
<keyword evidence="3" id="KW-1185">Reference proteome</keyword>
<gene>
    <name evidence="2" type="ORF">SAMN05216552_1007210</name>
</gene>
<proteinExistence type="predicted"/>
<dbReference type="AlphaFoldDB" id="A0A1I7I9M8"/>
<dbReference type="EMBL" id="FPBO01000007">
    <property type="protein sequence ID" value="SFU69618.1"/>
    <property type="molecule type" value="Genomic_DNA"/>
</dbReference>
<reference evidence="3" key="1">
    <citation type="submission" date="2016-10" db="EMBL/GenBank/DDBJ databases">
        <authorList>
            <person name="Varghese N."/>
            <person name="Submissions S."/>
        </authorList>
    </citation>
    <scope>NUCLEOTIDE SEQUENCE [LARGE SCALE GENOMIC DNA]</scope>
    <source>
        <strain evidence="3">CGMCC 1.11014</strain>
    </source>
</reference>
<organism evidence="2 3">
    <name type="scientific">Pseudoduganella namucuonensis</name>
    <dbReference type="NCBI Taxonomy" id="1035707"/>
    <lineage>
        <taxon>Bacteria</taxon>
        <taxon>Pseudomonadati</taxon>
        <taxon>Pseudomonadota</taxon>
        <taxon>Betaproteobacteria</taxon>
        <taxon>Burkholderiales</taxon>
        <taxon>Oxalobacteraceae</taxon>
        <taxon>Telluria group</taxon>
        <taxon>Pseudoduganella</taxon>
    </lineage>
</organism>
<evidence type="ECO:0000313" key="3">
    <source>
        <dbReference type="Proteomes" id="UP000199391"/>
    </source>
</evidence>
<evidence type="ECO:0000313" key="2">
    <source>
        <dbReference type="EMBL" id="SFU69618.1"/>
    </source>
</evidence>
<sequence length="126" mass="13719">MPTRKTEYLIEELIAALHGPQASARQRHGLRQTLYSLVRLGRAEQLMEMRRDSERAGGLCRPGPRANSAEYLVTAPQRPHPAGGDDGGDGVDQPISDSAMAIGQETLDQLVKRAHRHDGGDRLDGA</sequence>
<evidence type="ECO:0000256" key="1">
    <source>
        <dbReference type="SAM" id="MobiDB-lite"/>
    </source>
</evidence>
<accession>A0A1I7I9M8</accession>
<feature type="region of interest" description="Disordered" evidence="1">
    <location>
        <begin position="75"/>
        <end position="96"/>
    </location>
</feature>